<comment type="subcellular location">
    <subcellularLocation>
        <location evidence="1 6">Nucleus</location>
    </subcellularLocation>
</comment>
<name>G8Y152_PICSO</name>
<protein>
    <recommendedName>
        <fullName evidence="3 6">DNA polymerase alpha subunit B</fullName>
    </recommendedName>
</protein>
<sequence>MKKRDNHGTSIMTDDTELKAELARVFGLTKGDTDEVLRKLASLAEIFHTNANDLFVHWETFNVTKVQDDLELTVINLDKFHEYLQESLANKGTPSMRGSKDVSSGTVKKPLLRPSIAISSSSPSSGFPATPSLKRRKVPEGSAFKTPRTGLESSPVDYISANNTFHSPSSNTNYSDDIQSSPTKTQQNEGLPIEVLNPDLPELTLEGETSDDASKPFSISLNFDPSKYKFRTMSMKLLESADVLDDQIDTMASIISENKKDIELNNPCLSSQFDIYCCGRIVPDSPLYDKSSNQTLNASALYLETSRLSGVGQRVPLNLSELEEYSLFPGQIVFLKGRNPTGQEFSVKEILPLPELGMPLSNQDDLEHFAEINGHQGLKVILAAGPFCNNNTIDFTKFSQFVDKINSLNPHIVILVGPFIDITNSLVRSGDIDLQNEKKQVKDLDDLFKATISPIIRKINSKISVIMIPSLKDAVIKHCSYPQDKFDRKKFGLPKNAKVFPNPSSFSANEILFGCSNLDVFKDLRDVHKLSKTTEKPKFSSNRFDRIINHIFEQRRYYPMFPSSASFGANKNNEGEANESSQNGNMGDLLSRSDGNCASLEVPYLGLSELGDCLPDVFISPSELKPFVRVVKGVLVVNPGQFIKPSKDATKESGSFAVFDIQSPDVSSSAENNVERADTHEHEYYHNVHKRSRVSINRV</sequence>
<dbReference type="OrthoDB" id="336885at2759"/>
<evidence type="ECO:0000256" key="5">
    <source>
        <dbReference type="ARBA" id="ARBA00023242"/>
    </source>
</evidence>
<evidence type="ECO:0000256" key="2">
    <source>
        <dbReference type="ARBA" id="ARBA00007299"/>
    </source>
</evidence>
<dbReference type="InterPro" id="IPR007185">
    <property type="entry name" value="DNA_pol_a/d/e_bsu"/>
</dbReference>
<reference evidence="11 12" key="1">
    <citation type="journal article" date="2012" name="G3 (Bethesda)">
        <title>Pichia sorbitophila, an interspecies yeast hybrid reveals early steps of genome resolution following polyploidization.</title>
        <authorList>
            <person name="Leh Louis V."/>
            <person name="Despons L."/>
            <person name="Friedrich A."/>
            <person name="Martin T."/>
            <person name="Durrens P."/>
            <person name="Casaregola S."/>
            <person name="Neuveglise C."/>
            <person name="Fairhead C."/>
            <person name="Marck C."/>
            <person name="Cruz J.A."/>
            <person name="Straub M.L."/>
            <person name="Kugler V."/>
            <person name="Sacerdot C."/>
            <person name="Uzunov Z."/>
            <person name="Thierry A."/>
            <person name="Weiss S."/>
            <person name="Bleykasten C."/>
            <person name="De Montigny J."/>
            <person name="Jacques N."/>
            <person name="Jung P."/>
            <person name="Lemaire M."/>
            <person name="Mallet S."/>
            <person name="Morel G."/>
            <person name="Richard G.F."/>
            <person name="Sarkar A."/>
            <person name="Savel G."/>
            <person name="Schacherer J."/>
            <person name="Seret M.L."/>
            <person name="Talla E."/>
            <person name="Samson G."/>
            <person name="Jubin C."/>
            <person name="Poulain J."/>
            <person name="Vacherie B."/>
            <person name="Barbe V."/>
            <person name="Pelletier E."/>
            <person name="Sherman D.J."/>
            <person name="Westhof E."/>
            <person name="Weissenbach J."/>
            <person name="Baret P.V."/>
            <person name="Wincker P."/>
            <person name="Gaillardin C."/>
            <person name="Dujon B."/>
            <person name="Souciet J.L."/>
        </authorList>
    </citation>
    <scope>NUCLEOTIDE SEQUENCE [LARGE SCALE GENOMIC DNA]</scope>
    <source>
        <strain evidence="12">ATCC MYA-4447 / BCRC 22081 / CBS 7064 / NBRC 10061 / NRRL Y-12695</strain>
    </source>
</reference>
<dbReference type="EMBL" id="FO082046">
    <property type="protein sequence ID" value="CCE86555.1"/>
    <property type="molecule type" value="Genomic_DNA"/>
</dbReference>
<evidence type="ECO:0000259" key="10">
    <source>
        <dbReference type="Pfam" id="PF22062"/>
    </source>
</evidence>
<comment type="function">
    <text evidence="6">Accessory subunit of the DNA polymerase alpha complex (also known as the alpha DNA polymerase-primase complex) which plays an essential role in the initiation of DNA synthesis.</text>
</comment>
<dbReference type="PIRSF" id="PIRSF018300">
    <property type="entry name" value="DNA_pol_alph_2"/>
    <property type="match status" value="1"/>
</dbReference>
<evidence type="ECO:0000256" key="3">
    <source>
        <dbReference type="ARBA" id="ARBA00018596"/>
    </source>
</evidence>
<evidence type="ECO:0000256" key="6">
    <source>
        <dbReference type="PIRNR" id="PIRNR018300"/>
    </source>
</evidence>
<organism evidence="11 12">
    <name type="scientific">Pichia sorbitophila (strain ATCC MYA-4447 / BCRC 22081 / CBS 7064 / NBRC 10061 / NRRL Y-12695)</name>
    <name type="common">Hybrid yeast</name>
    <dbReference type="NCBI Taxonomy" id="559304"/>
    <lineage>
        <taxon>Eukaryota</taxon>
        <taxon>Fungi</taxon>
        <taxon>Dikarya</taxon>
        <taxon>Ascomycota</taxon>
        <taxon>Saccharomycotina</taxon>
        <taxon>Pichiomycetes</taxon>
        <taxon>Debaryomycetaceae</taxon>
        <taxon>Millerozyma</taxon>
    </lineage>
</organism>
<feature type="region of interest" description="Disordered" evidence="7">
    <location>
        <begin position="113"/>
        <end position="192"/>
    </location>
</feature>
<dbReference type="PANTHER" id="PTHR23061:SF12">
    <property type="entry name" value="DNA POLYMERASE ALPHA SUBUNIT B"/>
    <property type="match status" value="1"/>
</dbReference>
<dbReference type="GO" id="GO:0003677">
    <property type="term" value="F:DNA binding"/>
    <property type="evidence" value="ECO:0007669"/>
    <property type="project" value="InterPro"/>
</dbReference>
<dbReference type="Proteomes" id="UP000005222">
    <property type="component" value="Chromosome N"/>
</dbReference>
<feature type="domain" description="DNA polymerase alpha subunit B N-terminal" evidence="9">
    <location>
        <begin position="17"/>
        <end position="81"/>
    </location>
</feature>
<dbReference type="FunCoup" id="G8Y152">
    <property type="interactions" value="706"/>
</dbReference>
<dbReference type="Pfam" id="PF04042">
    <property type="entry name" value="DNA_pol_E_B"/>
    <property type="match status" value="1"/>
</dbReference>
<keyword evidence="4 6" id="KW-0235">DNA replication</keyword>
<evidence type="ECO:0000313" key="12">
    <source>
        <dbReference type="Proteomes" id="UP000005222"/>
    </source>
</evidence>
<dbReference type="Pfam" id="PF22062">
    <property type="entry name" value="OB_DPOA2"/>
    <property type="match status" value="1"/>
</dbReference>
<dbReference type="Gene3D" id="1.10.8.530">
    <property type="entry name" value="DNA polymerase alpha-primase, subunit B, N-terminal domain"/>
    <property type="match status" value="1"/>
</dbReference>
<feature type="domain" description="DNA polymerase alpha/delta/epsilon subunit B" evidence="8">
    <location>
        <begin position="380"/>
        <end position="628"/>
    </location>
</feature>
<dbReference type="Gene3D" id="3.60.21.60">
    <property type="match status" value="2"/>
</dbReference>
<dbReference type="GO" id="GO:0006270">
    <property type="term" value="P:DNA replication initiation"/>
    <property type="evidence" value="ECO:0007669"/>
    <property type="project" value="TreeGrafter"/>
</dbReference>
<comment type="similarity">
    <text evidence="2 6">Belongs to the DNA polymerase alpha subunit B family.</text>
</comment>
<dbReference type="STRING" id="559304.G8Y152"/>
<accession>G8Y152</accession>
<dbReference type="AlphaFoldDB" id="G8Y152"/>
<proteinExistence type="inferred from homology"/>
<dbReference type="Pfam" id="PF08418">
    <property type="entry name" value="Pol_alpha_B_N"/>
    <property type="match status" value="1"/>
</dbReference>
<dbReference type="InterPro" id="IPR054300">
    <property type="entry name" value="OB_DPOA2"/>
</dbReference>
<evidence type="ECO:0000313" key="11">
    <source>
        <dbReference type="EMBL" id="CCE86555.1"/>
    </source>
</evidence>
<dbReference type="InterPro" id="IPR043034">
    <property type="entry name" value="DNA_pol_alpha_B_N_sf"/>
</dbReference>
<gene>
    <name evidence="11" type="primary">Piso0_005051</name>
    <name evidence="11" type="ORF">GNLVRS01_PISO0N06789g</name>
</gene>
<evidence type="ECO:0000259" key="8">
    <source>
        <dbReference type="Pfam" id="PF04042"/>
    </source>
</evidence>
<keyword evidence="5 6" id="KW-0539">Nucleus</keyword>
<dbReference type="OMA" id="RFMYDRT"/>
<dbReference type="InterPro" id="IPR016722">
    <property type="entry name" value="DNA_pol_alpha_bsu"/>
</dbReference>
<evidence type="ECO:0000259" key="9">
    <source>
        <dbReference type="Pfam" id="PF08418"/>
    </source>
</evidence>
<evidence type="ECO:0000256" key="7">
    <source>
        <dbReference type="SAM" id="MobiDB-lite"/>
    </source>
</evidence>
<evidence type="ECO:0000256" key="4">
    <source>
        <dbReference type="ARBA" id="ARBA00022705"/>
    </source>
</evidence>
<dbReference type="GO" id="GO:0005658">
    <property type="term" value="C:alpha DNA polymerase:primase complex"/>
    <property type="evidence" value="ECO:0007669"/>
    <property type="project" value="TreeGrafter"/>
</dbReference>
<dbReference type="HOGENOM" id="CLU_014923_1_0_1"/>
<dbReference type="eggNOG" id="KOG1625">
    <property type="taxonomic scope" value="Eukaryota"/>
</dbReference>
<feature type="compositionally biased region" description="Polar residues" evidence="7">
    <location>
        <begin position="160"/>
        <end position="189"/>
    </location>
</feature>
<dbReference type="InParanoid" id="G8Y152"/>
<keyword evidence="12" id="KW-1185">Reference proteome</keyword>
<feature type="compositionally biased region" description="Low complexity" evidence="7">
    <location>
        <begin position="114"/>
        <end position="132"/>
    </location>
</feature>
<feature type="domain" description="DNA polymerase alpha subunit B OB" evidence="10">
    <location>
        <begin position="242"/>
        <end position="353"/>
    </location>
</feature>
<feature type="region of interest" description="Disordered" evidence="7">
    <location>
        <begin position="569"/>
        <end position="590"/>
    </location>
</feature>
<evidence type="ECO:0000256" key="1">
    <source>
        <dbReference type="ARBA" id="ARBA00004123"/>
    </source>
</evidence>
<dbReference type="PANTHER" id="PTHR23061">
    <property type="entry name" value="DNA POLYMERASE 2 ALPHA 70 KDA SUBUNIT"/>
    <property type="match status" value="1"/>
</dbReference>
<dbReference type="InterPro" id="IPR013627">
    <property type="entry name" value="Pol_alpha_B_N"/>
</dbReference>